<accession>A0ABY8U497</accession>
<protein>
    <recommendedName>
        <fullName evidence="1">Chitin-binding type-2 domain-containing protein</fullName>
    </recommendedName>
</protein>
<dbReference type="Pfam" id="PF01607">
    <property type="entry name" value="CBM_14"/>
    <property type="match status" value="1"/>
</dbReference>
<feature type="domain" description="Chitin-binding type-2" evidence="1">
    <location>
        <begin position="211"/>
        <end position="263"/>
    </location>
</feature>
<dbReference type="InterPro" id="IPR036508">
    <property type="entry name" value="Chitin-bd_dom_sf"/>
</dbReference>
<sequence>MEPGCATQNVAVDGCFCARNAHLFGRDSYWRNSRTKLTSYTRASYITRGVTAIKSFTKNREDRGVGRVPSSCNDPNKPDLHVGLCYQRCQDGYKGGLTRCYRECLSGYTDCGTYCVPSGVPLSCAAFFGAIYQGCGAKSSRIAGSGQLASDGGVIVPEEMQRKLAAYIAALLAGNMTSVSDFIPVQQAAWGAAMQLSGTVPGCTTSLECFCRGVRSGLSFENPFEGGTFITCYSGAAVVQQCSHGMVFDAKVGMCSTSEEAEVDVCKHVGTGVYPLRLPSGEYEVGADAHYDGKPQH</sequence>
<evidence type="ECO:0000313" key="2">
    <source>
        <dbReference type="EMBL" id="WIA16025.1"/>
    </source>
</evidence>
<organism evidence="2 3">
    <name type="scientific">Tetradesmus obliquus</name>
    <name type="common">Green alga</name>
    <name type="synonym">Acutodesmus obliquus</name>
    <dbReference type="NCBI Taxonomy" id="3088"/>
    <lineage>
        <taxon>Eukaryota</taxon>
        <taxon>Viridiplantae</taxon>
        <taxon>Chlorophyta</taxon>
        <taxon>core chlorophytes</taxon>
        <taxon>Chlorophyceae</taxon>
        <taxon>CS clade</taxon>
        <taxon>Sphaeropleales</taxon>
        <taxon>Scenedesmaceae</taxon>
        <taxon>Tetradesmus</taxon>
    </lineage>
</organism>
<dbReference type="InterPro" id="IPR002557">
    <property type="entry name" value="Chitin-bd_dom"/>
</dbReference>
<evidence type="ECO:0000313" key="3">
    <source>
        <dbReference type="Proteomes" id="UP001244341"/>
    </source>
</evidence>
<dbReference type="Gene3D" id="3.20.20.80">
    <property type="entry name" value="Glycosidases"/>
    <property type="match status" value="1"/>
</dbReference>
<reference evidence="2 3" key="1">
    <citation type="submission" date="2023-05" db="EMBL/GenBank/DDBJ databases">
        <title>A 100% complete, gapless, phased diploid assembly of the Scenedesmus obliquus UTEX 3031 genome.</title>
        <authorList>
            <person name="Biondi T.C."/>
            <person name="Hanschen E.R."/>
            <person name="Kwon T."/>
            <person name="Eng W."/>
            <person name="Kruse C.P.S."/>
            <person name="Koehler S.I."/>
            <person name="Kunde Y."/>
            <person name="Gleasner C.D."/>
            <person name="You Mak K.T."/>
            <person name="Polle J."/>
            <person name="Hovde B.T."/>
            <person name="Starkenburg S.R."/>
        </authorList>
    </citation>
    <scope>NUCLEOTIDE SEQUENCE [LARGE SCALE GENOMIC DNA]</scope>
    <source>
        <strain evidence="2 3">DOE0152z</strain>
    </source>
</reference>
<dbReference type="SUPFAM" id="SSF57625">
    <property type="entry name" value="Invertebrate chitin-binding proteins"/>
    <property type="match status" value="1"/>
</dbReference>
<dbReference type="Proteomes" id="UP001244341">
    <property type="component" value="Chromosome 7b"/>
</dbReference>
<gene>
    <name evidence="2" type="ORF">OEZ85_012757</name>
</gene>
<keyword evidence="3" id="KW-1185">Reference proteome</keyword>
<dbReference type="EMBL" id="CP126214">
    <property type="protein sequence ID" value="WIA16025.1"/>
    <property type="molecule type" value="Genomic_DNA"/>
</dbReference>
<name>A0ABY8U497_TETOB</name>
<proteinExistence type="predicted"/>
<evidence type="ECO:0000259" key="1">
    <source>
        <dbReference type="Pfam" id="PF01607"/>
    </source>
</evidence>